<organism evidence="2 3">
    <name type="scientific">Plasmodium ovale curtisi</name>
    <dbReference type="NCBI Taxonomy" id="864141"/>
    <lineage>
        <taxon>Eukaryota</taxon>
        <taxon>Sar</taxon>
        <taxon>Alveolata</taxon>
        <taxon>Apicomplexa</taxon>
        <taxon>Aconoidasida</taxon>
        <taxon>Haemosporida</taxon>
        <taxon>Plasmodiidae</taxon>
        <taxon>Plasmodium</taxon>
        <taxon>Plasmodium (Plasmodium)</taxon>
    </lineage>
</organism>
<protein>
    <submittedName>
        <fullName evidence="2">Uncharacterized protein</fullName>
    </submittedName>
</protein>
<dbReference type="AlphaFoldDB" id="A0A1A8VJY2"/>
<evidence type="ECO:0000313" key="3">
    <source>
        <dbReference type="Proteomes" id="UP000078560"/>
    </source>
</evidence>
<name>A0A1A8VJY2_PLAOA</name>
<evidence type="ECO:0000313" key="2">
    <source>
        <dbReference type="EMBL" id="SBS80837.1"/>
    </source>
</evidence>
<gene>
    <name evidence="2" type="ORF">POVCU2_0007170</name>
</gene>
<evidence type="ECO:0000256" key="1">
    <source>
        <dbReference type="SAM" id="MobiDB-lite"/>
    </source>
</evidence>
<reference evidence="3" key="1">
    <citation type="submission" date="2016-05" db="EMBL/GenBank/DDBJ databases">
        <authorList>
            <person name="Naeem Raeece"/>
        </authorList>
    </citation>
    <scope>NUCLEOTIDE SEQUENCE [LARGE SCALE GENOMIC DNA]</scope>
</reference>
<dbReference type="EMBL" id="FLQU01000106">
    <property type="protein sequence ID" value="SBS80837.1"/>
    <property type="molecule type" value="Genomic_DNA"/>
</dbReference>
<feature type="compositionally biased region" description="Basic and acidic residues" evidence="1">
    <location>
        <begin position="80"/>
        <end position="100"/>
    </location>
</feature>
<accession>A0A1A8VJY2</accession>
<dbReference type="Proteomes" id="UP000078560">
    <property type="component" value="Unassembled WGS sequence"/>
</dbReference>
<proteinExistence type="predicted"/>
<sequence>MDTATTSVTLKIFFSIDVKDNPFIKNRSSTRITNAPGGNSSLSFGNCKKDKTSQSERIMPAHVCGSVHENSITAPLMNVNDEKEKMRNRNVHTDPKKNENTEAAGNLETGKMPAQSDRKTNVKVNQPPGGASSSIKENKTNKCLLHMIVLSYSDRTPLSSPPPLLPFSFFF</sequence>
<feature type="region of interest" description="Disordered" evidence="1">
    <location>
        <begin position="78"/>
        <end position="137"/>
    </location>
</feature>